<dbReference type="OrthoDB" id="10315169at2759"/>
<feature type="region of interest" description="Disordered" evidence="1">
    <location>
        <begin position="1"/>
        <end position="43"/>
    </location>
</feature>
<organism evidence="2 3">
    <name type="scientific">Armillaria gallica</name>
    <name type="common">Bulbous honey fungus</name>
    <name type="synonym">Armillaria bulbosa</name>
    <dbReference type="NCBI Taxonomy" id="47427"/>
    <lineage>
        <taxon>Eukaryota</taxon>
        <taxon>Fungi</taxon>
        <taxon>Dikarya</taxon>
        <taxon>Basidiomycota</taxon>
        <taxon>Agaricomycotina</taxon>
        <taxon>Agaricomycetes</taxon>
        <taxon>Agaricomycetidae</taxon>
        <taxon>Agaricales</taxon>
        <taxon>Marasmiineae</taxon>
        <taxon>Physalacriaceae</taxon>
        <taxon>Armillaria</taxon>
    </lineage>
</organism>
<dbReference type="EMBL" id="KZ293659">
    <property type="protein sequence ID" value="PBK92337.1"/>
    <property type="molecule type" value="Genomic_DNA"/>
</dbReference>
<proteinExistence type="predicted"/>
<dbReference type="Proteomes" id="UP000217790">
    <property type="component" value="Unassembled WGS sequence"/>
</dbReference>
<evidence type="ECO:0000256" key="1">
    <source>
        <dbReference type="SAM" id="MobiDB-lite"/>
    </source>
</evidence>
<keyword evidence="3" id="KW-1185">Reference proteome</keyword>
<reference evidence="3" key="1">
    <citation type="journal article" date="2017" name="Nat. Ecol. Evol.">
        <title>Genome expansion and lineage-specific genetic innovations in the forest pathogenic fungi Armillaria.</title>
        <authorList>
            <person name="Sipos G."/>
            <person name="Prasanna A.N."/>
            <person name="Walter M.C."/>
            <person name="O'Connor E."/>
            <person name="Balint B."/>
            <person name="Krizsan K."/>
            <person name="Kiss B."/>
            <person name="Hess J."/>
            <person name="Varga T."/>
            <person name="Slot J."/>
            <person name="Riley R."/>
            <person name="Boka B."/>
            <person name="Rigling D."/>
            <person name="Barry K."/>
            <person name="Lee J."/>
            <person name="Mihaltcheva S."/>
            <person name="LaButti K."/>
            <person name="Lipzen A."/>
            <person name="Waldron R."/>
            <person name="Moloney N.M."/>
            <person name="Sperisen C."/>
            <person name="Kredics L."/>
            <person name="Vagvoelgyi C."/>
            <person name="Patrignani A."/>
            <person name="Fitzpatrick D."/>
            <person name="Nagy I."/>
            <person name="Doyle S."/>
            <person name="Anderson J.B."/>
            <person name="Grigoriev I.V."/>
            <person name="Gueldener U."/>
            <person name="Muensterkoetter M."/>
            <person name="Nagy L.G."/>
        </authorList>
    </citation>
    <scope>NUCLEOTIDE SEQUENCE [LARGE SCALE GENOMIC DNA]</scope>
    <source>
        <strain evidence="3">Ar21-2</strain>
    </source>
</reference>
<evidence type="ECO:0000313" key="2">
    <source>
        <dbReference type="EMBL" id="PBK92337.1"/>
    </source>
</evidence>
<sequence>MSDAADDMISEPYSSPHKKAPWHGWDKGSPTIDPTDSEPWPDPPQLPDWDTVIVPDEAPTDGYYPTTAEFARIMQKLVLLGPEDDDDAEMLQAYEEIYGTMSLAVDLHGFQLVNEVWRRILVEYFWTMKEDETGELFKNMKRKHAREGKRLDLSQLLAALLAMLVPAKCPRTDDT</sequence>
<dbReference type="AlphaFoldDB" id="A0A2H3DTA7"/>
<dbReference type="InParanoid" id="A0A2H3DTA7"/>
<evidence type="ECO:0000313" key="3">
    <source>
        <dbReference type="Proteomes" id="UP000217790"/>
    </source>
</evidence>
<accession>A0A2H3DTA7</accession>
<gene>
    <name evidence="2" type="ORF">ARMGADRAFT_1081124</name>
</gene>
<protein>
    <submittedName>
        <fullName evidence="2">Uncharacterized protein</fullName>
    </submittedName>
</protein>
<name>A0A2H3DTA7_ARMGA</name>